<evidence type="ECO:0000313" key="3">
    <source>
        <dbReference type="EMBL" id="DAD43568.1"/>
    </source>
</evidence>
<name>A0A822ZP53_NELNU</name>
<keyword evidence="2" id="KW-0812">Transmembrane</keyword>
<feature type="region of interest" description="Disordered" evidence="1">
    <location>
        <begin position="62"/>
        <end position="161"/>
    </location>
</feature>
<keyword evidence="4" id="KW-1185">Reference proteome</keyword>
<dbReference type="Proteomes" id="UP000607653">
    <property type="component" value="Unassembled WGS sequence"/>
</dbReference>
<proteinExistence type="predicted"/>
<keyword evidence="2" id="KW-0472">Membrane</keyword>
<dbReference type="EMBL" id="DUZY01000006">
    <property type="protein sequence ID" value="DAD43568.1"/>
    <property type="molecule type" value="Genomic_DNA"/>
</dbReference>
<gene>
    <name evidence="3" type="ORF">HUJ06_001798</name>
</gene>
<organism evidence="3 4">
    <name type="scientific">Nelumbo nucifera</name>
    <name type="common">Sacred lotus</name>
    <dbReference type="NCBI Taxonomy" id="4432"/>
    <lineage>
        <taxon>Eukaryota</taxon>
        <taxon>Viridiplantae</taxon>
        <taxon>Streptophyta</taxon>
        <taxon>Embryophyta</taxon>
        <taxon>Tracheophyta</taxon>
        <taxon>Spermatophyta</taxon>
        <taxon>Magnoliopsida</taxon>
        <taxon>Proteales</taxon>
        <taxon>Nelumbonaceae</taxon>
        <taxon>Nelumbo</taxon>
    </lineage>
</organism>
<dbReference type="AlphaFoldDB" id="A0A822ZP53"/>
<reference evidence="3 4" key="1">
    <citation type="journal article" date="2020" name="Mol. Biol. Evol.">
        <title>Distinct Expression and Methylation Patterns for Genes with Different Fates following a Single Whole-Genome Duplication in Flowering Plants.</title>
        <authorList>
            <person name="Shi T."/>
            <person name="Rahmani R.S."/>
            <person name="Gugger P.F."/>
            <person name="Wang M."/>
            <person name="Li H."/>
            <person name="Zhang Y."/>
            <person name="Li Z."/>
            <person name="Wang Q."/>
            <person name="Van de Peer Y."/>
            <person name="Marchal K."/>
            <person name="Chen J."/>
        </authorList>
    </citation>
    <scope>NUCLEOTIDE SEQUENCE [LARGE SCALE GENOMIC DNA]</scope>
    <source>
        <tissue evidence="3">Leaf</tissue>
    </source>
</reference>
<keyword evidence="2" id="KW-1133">Transmembrane helix</keyword>
<feature type="compositionally biased region" description="Basic and acidic residues" evidence="1">
    <location>
        <begin position="147"/>
        <end position="161"/>
    </location>
</feature>
<sequence>MSSRTKKLVRKAGAGAIAPGFISLELVGGGANWVIKSPDQNPKAKEDYSIGLNLENCWIKDDDEAYDPEDGDMAEDEVNVEGEQGDHQNQEEEEEEDKLEAEWERQHMESDGPKLHNSPRALVVDGRSSNLEALERAKKGMQMPETPKGKEAINKDVGKER</sequence>
<evidence type="ECO:0000256" key="2">
    <source>
        <dbReference type="SAM" id="Phobius"/>
    </source>
</evidence>
<evidence type="ECO:0000313" key="4">
    <source>
        <dbReference type="Proteomes" id="UP000607653"/>
    </source>
</evidence>
<feature type="compositionally biased region" description="Basic and acidic residues" evidence="1">
    <location>
        <begin position="100"/>
        <end position="114"/>
    </location>
</feature>
<accession>A0A822ZP53</accession>
<evidence type="ECO:0000256" key="1">
    <source>
        <dbReference type="SAM" id="MobiDB-lite"/>
    </source>
</evidence>
<protein>
    <submittedName>
        <fullName evidence="3">Uncharacterized protein</fullName>
    </submittedName>
</protein>
<feature type="compositionally biased region" description="Acidic residues" evidence="1">
    <location>
        <begin position="62"/>
        <end position="80"/>
    </location>
</feature>
<feature type="transmembrane region" description="Helical" evidence="2">
    <location>
        <begin position="12"/>
        <end position="35"/>
    </location>
</feature>
<comment type="caution">
    <text evidence="3">The sequence shown here is derived from an EMBL/GenBank/DDBJ whole genome shotgun (WGS) entry which is preliminary data.</text>
</comment>